<dbReference type="GO" id="GO:0005739">
    <property type="term" value="C:mitochondrion"/>
    <property type="evidence" value="ECO:0007669"/>
    <property type="project" value="UniProtKB-ARBA"/>
</dbReference>
<dbReference type="PANTHER" id="PTHR13734:SF5">
    <property type="entry name" value="CCA TRNA NUCLEOTIDYLTRANSFERASE, MITOCHONDRIAL"/>
    <property type="match status" value="1"/>
</dbReference>
<dbReference type="GO" id="GO:0001680">
    <property type="term" value="P:tRNA 3'-terminal CCA addition"/>
    <property type="evidence" value="ECO:0007669"/>
    <property type="project" value="UniProtKB-ARBA"/>
</dbReference>
<evidence type="ECO:0000313" key="6">
    <source>
        <dbReference type="EMBL" id="KAF5392550.1"/>
    </source>
</evidence>
<name>A0A8H5I0I5_9AGAR</name>
<proteinExistence type="inferred from homology"/>
<dbReference type="InterPro" id="IPR002646">
    <property type="entry name" value="PolA_pol_head_dom"/>
</dbReference>
<evidence type="ECO:0000256" key="1">
    <source>
        <dbReference type="ARBA" id="ARBA00007265"/>
    </source>
</evidence>
<comment type="similarity">
    <text evidence="1 4">Belongs to the tRNA nucleotidyltransferase/poly(A) polymerase family.</text>
</comment>
<accession>A0A8H5I0I5</accession>
<dbReference type="GO" id="GO:0052927">
    <property type="term" value="F:CC tRNA cytidylyltransferase activity"/>
    <property type="evidence" value="ECO:0007669"/>
    <property type="project" value="TreeGrafter"/>
</dbReference>
<reference evidence="6 7" key="1">
    <citation type="journal article" date="2020" name="ISME J.">
        <title>Uncovering the hidden diversity of litter-decomposition mechanisms in mushroom-forming fungi.</title>
        <authorList>
            <person name="Floudas D."/>
            <person name="Bentzer J."/>
            <person name="Ahren D."/>
            <person name="Johansson T."/>
            <person name="Persson P."/>
            <person name="Tunlid A."/>
        </authorList>
    </citation>
    <scope>NUCLEOTIDE SEQUENCE [LARGE SCALE GENOMIC DNA]</scope>
    <source>
        <strain evidence="6 7">CBS 406.79</strain>
    </source>
</reference>
<keyword evidence="2 4" id="KW-0808">Transferase</keyword>
<dbReference type="GO" id="GO:0003723">
    <property type="term" value="F:RNA binding"/>
    <property type="evidence" value="ECO:0007669"/>
    <property type="project" value="UniProtKB-KW"/>
</dbReference>
<dbReference type="Proteomes" id="UP000518752">
    <property type="component" value="Unassembled WGS sequence"/>
</dbReference>
<dbReference type="Pfam" id="PF01743">
    <property type="entry name" value="PolyA_pol"/>
    <property type="match status" value="1"/>
</dbReference>
<evidence type="ECO:0000313" key="7">
    <source>
        <dbReference type="Proteomes" id="UP000518752"/>
    </source>
</evidence>
<protein>
    <recommendedName>
        <fullName evidence="5">Poly A polymerase head domain-containing protein</fullName>
    </recommendedName>
</protein>
<dbReference type="PANTHER" id="PTHR13734">
    <property type="entry name" value="TRNA-NUCLEOTIDYLTRANSFERASE"/>
    <property type="match status" value="1"/>
</dbReference>
<evidence type="ECO:0000256" key="4">
    <source>
        <dbReference type="RuleBase" id="RU003953"/>
    </source>
</evidence>
<dbReference type="SUPFAM" id="SSF81301">
    <property type="entry name" value="Nucleotidyltransferase"/>
    <property type="match status" value="1"/>
</dbReference>
<evidence type="ECO:0000259" key="5">
    <source>
        <dbReference type="Pfam" id="PF01743"/>
    </source>
</evidence>
<dbReference type="SUPFAM" id="SSF81891">
    <property type="entry name" value="Poly A polymerase C-terminal region-like"/>
    <property type="match status" value="2"/>
</dbReference>
<keyword evidence="3 4" id="KW-0694">RNA-binding</keyword>
<comment type="caution">
    <text evidence="6">The sequence shown here is derived from an EMBL/GenBank/DDBJ whole genome shotgun (WGS) entry which is preliminary data.</text>
</comment>
<evidence type="ECO:0000256" key="3">
    <source>
        <dbReference type="ARBA" id="ARBA00022884"/>
    </source>
</evidence>
<organism evidence="6 7">
    <name type="scientific">Collybiopsis confluens</name>
    <dbReference type="NCBI Taxonomy" id="2823264"/>
    <lineage>
        <taxon>Eukaryota</taxon>
        <taxon>Fungi</taxon>
        <taxon>Dikarya</taxon>
        <taxon>Basidiomycota</taxon>
        <taxon>Agaricomycotina</taxon>
        <taxon>Agaricomycetes</taxon>
        <taxon>Agaricomycetidae</taxon>
        <taxon>Agaricales</taxon>
        <taxon>Marasmiineae</taxon>
        <taxon>Omphalotaceae</taxon>
        <taxon>Collybiopsis</taxon>
    </lineage>
</organism>
<sequence length="591" mass="65990">MLLSHIKPTVYLLKRHIHLNWRNMGFISLQNRAVERVTAPAEMKVQLTDAEENICELLDKCRDHIQTENGISTTCRIAGGWVRDKLLGSQSNDIDVALSDMMGLSFAEHLAEFAKSQNIPVGTISKIAQNPDQSKHLETATFKLLGLELDLVNLRSEEYTSNSRIPTEVRFGTPVQDALRRDTTINALFYNVHTRKVEDFTERGLDDLRSGIIRTPLAPKETFFDDPLRVIRCIRFASMPDDPRLIIAQLTLPAGSIGNKSYQGKARNGIDQNDERHVKHEIALNYGLIILSGRDPVQSIFLIHQLSLFDSIFSAIPDHVRSTFSQPPSSKINSLIAVSVLEILLASPSSTALPAIHPLLLSAIQKDPTSRDRLYLASTLIPYLGINYKDAKNKEFPAVSYVIRESLKLGKQSHYLDGIPPLFEAADILRQPDLTSEKFKHPSERVAIGLRIRHKAVHYPDTGSHWTSSLLFSLVRELVECCDSFEQGLNESAASEKIALYNKFVERVEELDLTAAADAKPLLDGGQVVTALNAKAGPWTGAVLARVIEWQLEHPNGSKEECLSWLKEQHISGKLTIGLDEPASKRARTRK</sequence>
<keyword evidence="7" id="KW-1185">Reference proteome</keyword>
<dbReference type="OrthoDB" id="445712at2759"/>
<evidence type="ECO:0000256" key="2">
    <source>
        <dbReference type="ARBA" id="ARBA00022679"/>
    </source>
</evidence>
<dbReference type="CDD" id="cd05398">
    <property type="entry name" value="NT_ClassII-CCAase"/>
    <property type="match status" value="1"/>
</dbReference>
<dbReference type="EMBL" id="JAACJN010000005">
    <property type="protein sequence ID" value="KAF5392550.1"/>
    <property type="molecule type" value="Genomic_DNA"/>
</dbReference>
<dbReference type="Gene3D" id="3.30.460.10">
    <property type="entry name" value="Beta Polymerase, domain 2"/>
    <property type="match status" value="1"/>
</dbReference>
<dbReference type="Gene3D" id="1.10.3090.10">
    <property type="entry name" value="cca-adding enzyme, domain 2"/>
    <property type="match status" value="1"/>
</dbReference>
<dbReference type="FunFam" id="3.30.460.10:FF:000019">
    <property type="entry name" value="tRNA nucleotidyltransferase cca2"/>
    <property type="match status" value="1"/>
</dbReference>
<dbReference type="AlphaFoldDB" id="A0A8H5I0I5"/>
<dbReference type="GO" id="GO:0052929">
    <property type="term" value="F:ATP:3'-cytidine-cytidine-tRNA adenylyltransferase activity"/>
    <property type="evidence" value="ECO:0007669"/>
    <property type="project" value="TreeGrafter"/>
</dbReference>
<gene>
    <name evidence="6" type="ORF">D9757_002175</name>
</gene>
<feature type="domain" description="Poly A polymerase head" evidence="5">
    <location>
        <begin position="75"/>
        <end position="214"/>
    </location>
</feature>
<dbReference type="InterPro" id="IPR043519">
    <property type="entry name" value="NT_sf"/>
</dbReference>